<protein>
    <recommendedName>
        <fullName evidence="9">tRNA-dihydrouridine(16) synthase</fullName>
        <ecNumber evidence="9">1.3.1.-</ecNumber>
    </recommendedName>
    <alternativeName>
        <fullName evidence="9">U16-specific dihydrouridine synthase</fullName>
        <shortName evidence="9">U16-specific Dus</shortName>
    </alternativeName>
    <alternativeName>
        <fullName evidence="9">tRNA-dihydrouridine synthase C</fullName>
    </alternativeName>
</protein>
<dbReference type="EMBL" id="CP015243">
    <property type="protein sequence ID" value="ANF57204.1"/>
    <property type="molecule type" value="Genomic_DNA"/>
</dbReference>
<keyword evidence="8 9" id="KW-0560">Oxidoreductase</keyword>
<feature type="site" description="Interacts with tRNA" evidence="9">
    <location>
        <position position="88"/>
    </location>
</feature>
<dbReference type="RefSeq" id="WP_064122158.1">
    <property type="nucleotide sequence ID" value="NZ_CP015243.1"/>
</dbReference>
<comment type="similarity">
    <text evidence="9">Belongs to the Dus family. DusC subfamily.</text>
</comment>
<dbReference type="KEGG" id="haa:A5892_06780"/>
<evidence type="ECO:0000256" key="6">
    <source>
        <dbReference type="ARBA" id="ARBA00022857"/>
    </source>
</evidence>
<feature type="domain" description="DUS-like FMN-binding" evidence="13">
    <location>
        <begin position="1"/>
        <end position="300"/>
    </location>
</feature>
<feature type="binding site" evidence="9">
    <location>
        <begin position="193"/>
        <end position="195"/>
    </location>
    <ligand>
        <name>FMN</name>
        <dbReference type="ChEBI" id="CHEBI:58210"/>
    </ligand>
</feature>
<comment type="function">
    <text evidence="9">Catalyzes the synthesis of 5,6-dihydrouridine (D), a modified base found in the D-loop of most tRNAs, via the reduction of the C5-C6 double bond in target uridines. Specifically modifies U16 in tRNAs.</text>
</comment>
<name>A0A172YDB8_9GAMM</name>
<dbReference type="GO" id="GO:0102262">
    <property type="term" value="F:tRNA-dihydrouridine16 synthase activity"/>
    <property type="evidence" value="ECO:0007669"/>
    <property type="project" value="RHEA"/>
</dbReference>
<evidence type="ECO:0000256" key="7">
    <source>
        <dbReference type="ARBA" id="ARBA00022884"/>
    </source>
</evidence>
<dbReference type="Gene3D" id="3.20.20.70">
    <property type="entry name" value="Aldolase class I"/>
    <property type="match status" value="1"/>
</dbReference>
<feature type="binding site" evidence="12">
    <location>
        <position position="162"/>
    </location>
    <ligand>
        <name>FMN</name>
        <dbReference type="ChEBI" id="CHEBI:58210"/>
    </ligand>
</feature>
<sequence>MEGVIDATTRMILSAHGGFDWIVTEFVRVVDQRLPPRVFTRICPELAEGARTSSGVPVHLQLLGSDPYALGENARQAVQCGARAIDLNFGCPAKLVNRHGGGASLLRDPRQVFAAVSGVVRALEGDGVPVSAKLRLGFDDKRLALECARAAEEAGAHRLTVHARTKREAYRPPAHWEWVARIRQAARVPVVVNGDIWTLEDYWKARSLSGCEDAMIGRGALADPWLAARIRHWHCSGTRLPATTWAMRASTLVRFAERLETQLAGKVVVSLLKQWMAIMRQHDEESALRFAQLRRITERQTLIDALRADIDAAAPREPLPTA</sequence>
<evidence type="ECO:0000259" key="13">
    <source>
        <dbReference type="Pfam" id="PF01207"/>
    </source>
</evidence>
<dbReference type="PANTHER" id="PTHR45846">
    <property type="entry name" value="TRNA-DIHYDROURIDINE(47) SYNTHASE [NAD(P)(+)]-LIKE"/>
    <property type="match status" value="1"/>
</dbReference>
<keyword evidence="12" id="KW-0547">Nucleotide-binding</keyword>
<dbReference type="InterPro" id="IPR001269">
    <property type="entry name" value="DUS_fam"/>
</dbReference>
<gene>
    <name evidence="9" type="primary">dusC</name>
    <name evidence="14" type="ORF">A5892_06780</name>
</gene>
<evidence type="ECO:0000256" key="12">
    <source>
        <dbReference type="PIRSR" id="PIRSR006621-2"/>
    </source>
</evidence>
<proteinExistence type="inferred from homology"/>
<dbReference type="EC" id="1.3.1.-" evidence="9"/>
<dbReference type="GO" id="GO:0010181">
    <property type="term" value="F:FMN binding"/>
    <property type="evidence" value="ECO:0007669"/>
    <property type="project" value="UniProtKB-UniRule"/>
</dbReference>
<feature type="site" description="Interacts with tRNA" evidence="9">
    <location>
        <position position="170"/>
    </location>
</feature>
<evidence type="ECO:0000256" key="1">
    <source>
        <dbReference type="ARBA" id="ARBA00001917"/>
    </source>
</evidence>
<dbReference type="InterPro" id="IPR018517">
    <property type="entry name" value="tRNA_hU_synthase_CS"/>
</dbReference>
<dbReference type="InterPro" id="IPR013785">
    <property type="entry name" value="Aldolase_TIM"/>
</dbReference>
<dbReference type="Pfam" id="PF01207">
    <property type="entry name" value="Dus"/>
    <property type="match status" value="1"/>
</dbReference>
<evidence type="ECO:0000256" key="11">
    <source>
        <dbReference type="PIRSR" id="PIRSR006621-1"/>
    </source>
</evidence>
<evidence type="ECO:0000256" key="8">
    <source>
        <dbReference type="ARBA" id="ARBA00023002"/>
    </source>
</evidence>
<dbReference type="CDD" id="cd02801">
    <property type="entry name" value="DUS_like_FMN"/>
    <property type="match status" value="1"/>
</dbReference>
<keyword evidence="6 9" id="KW-0521">NADP</keyword>
<dbReference type="STRING" id="376489.A5892_06780"/>
<dbReference type="InterPro" id="IPR035587">
    <property type="entry name" value="DUS-like_FMN-bd"/>
</dbReference>
<comment type="similarity">
    <text evidence="10">Belongs to the dus family.</text>
</comment>
<comment type="catalytic activity">
    <reaction evidence="9">
        <text>5,6-dihydrouridine(16) in tRNA + NADP(+) = uridine(16) in tRNA + NADPH + H(+)</text>
        <dbReference type="Rhea" id="RHEA:53376"/>
        <dbReference type="Rhea" id="RHEA-COMP:13543"/>
        <dbReference type="Rhea" id="RHEA-COMP:13544"/>
        <dbReference type="ChEBI" id="CHEBI:15378"/>
        <dbReference type="ChEBI" id="CHEBI:57783"/>
        <dbReference type="ChEBI" id="CHEBI:58349"/>
        <dbReference type="ChEBI" id="CHEBI:65315"/>
        <dbReference type="ChEBI" id="CHEBI:74443"/>
    </reaction>
</comment>
<comment type="caution">
    <text evidence="9">Lacks conserved residue(s) required for the propagation of feature annotation.</text>
</comment>
<evidence type="ECO:0000256" key="9">
    <source>
        <dbReference type="HAMAP-Rule" id="MF_02043"/>
    </source>
</evidence>
<organism evidence="14 15">
    <name type="scientific">Halotalea alkalilenta</name>
    <dbReference type="NCBI Taxonomy" id="376489"/>
    <lineage>
        <taxon>Bacteria</taxon>
        <taxon>Pseudomonadati</taxon>
        <taxon>Pseudomonadota</taxon>
        <taxon>Gammaproteobacteria</taxon>
        <taxon>Oceanospirillales</taxon>
        <taxon>Halomonadaceae</taxon>
        <taxon>Halotalea</taxon>
    </lineage>
</organism>
<dbReference type="InterPro" id="IPR042270">
    <property type="entry name" value="DusC_C"/>
</dbReference>
<evidence type="ECO:0000313" key="14">
    <source>
        <dbReference type="EMBL" id="ANF57204.1"/>
    </source>
</evidence>
<keyword evidence="3 9" id="KW-0285">Flavoprotein</keyword>
<evidence type="ECO:0000313" key="15">
    <source>
        <dbReference type="Proteomes" id="UP000077875"/>
    </source>
</evidence>
<dbReference type="HAMAP" id="MF_02043">
    <property type="entry name" value="DusC_subfam"/>
    <property type="match status" value="1"/>
</dbReference>
<feature type="site" description="Interacts with tRNA; defines subfamily-specific binding signature" evidence="9">
    <location>
        <position position="28"/>
    </location>
</feature>
<evidence type="ECO:0000256" key="4">
    <source>
        <dbReference type="ARBA" id="ARBA00022643"/>
    </source>
</evidence>
<dbReference type="InterPro" id="IPR032886">
    <property type="entry name" value="DusC"/>
</dbReference>
<keyword evidence="7 9" id="KW-0694">RNA-binding</keyword>
<feature type="active site" description="Proton donor" evidence="9 11">
    <location>
        <position position="91"/>
    </location>
</feature>
<dbReference type="GO" id="GO:0050660">
    <property type="term" value="F:flavin adenine dinucleotide binding"/>
    <property type="evidence" value="ECO:0007669"/>
    <property type="project" value="InterPro"/>
</dbReference>
<dbReference type="PANTHER" id="PTHR45846:SF1">
    <property type="entry name" value="TRNA-DIHYDROURIDINE(47) SYNTHASE [NAD(P)(+)]-LIKE"/>
    <property type="match status" value="1"/>
</dbReference>
<feature type="site" description="Interacts with tRNA; defines subfamily-specific binding signature" evidence="9">
    <location>
        <position position="273"/>
    </location>
</feature>
<evidence type="ECO:0000256" key="2">
    <source>
        <dbReference type="ARBA" id="ARBA00022555"/>
    </source>
</evidence>
<dbReference type="SUPFAM" id="SSF51395">
    <property type="entry name" value="FMN-linked oxidoreductases"/>
    <property type="match status" value="1"/>
</dbReference>
<dbReference type="Gene3D" id="1.20.225.30">
    <property type="entry name" value="Dihydrouridine synthase, C-terminal recognition domain"/>
    <property type="match status" value="1"/>
</dbReference>
<keyword evidence="15" id="KW-1185">Reference proteome</keyword>
<dbReference type="Proteomes" id="UP000077875">
    <property type="component" value="Chromosome"/>
</dbReference>
<feature type="site" description="Interacts with tRNA; defines subfamily-specific binding signature" evidence="9">
    <location>
        <position position="294"/>
    </location>
</feature>
<keyword evidence="5 9" id="KW-0819">tRNA processing</keyword>
<evidence type="ECO:0000256" key="10">
    <source>
        <dbReference type="PIRNR" id="PIRNR006621"/>
    </source>
</evidence>
<comment type="catalytic activity">
    <reaction evidence="9">
        <text>5,6-dihydrouridine(16) in tRNA + NAD(+) = uridine(16) in tRNA + NADH + H(+)</text>
        <dbReference type="Rhea" id="RHEA:53380"/>
        <dbReference type="Rhea" id="RHEA-COMP:13543"/>
        <dbReference type="Rhea" id="RHEA-COMP:13544"/>
        <dbReference type="ChEBI" id="CHEBI:15378"/>
        <dbReference type="ChEBI" id="CHEBI:57540"/>
        <dbReference type="ChEBI" id="CHEBI:57945"/>
        <dbReference type="ChEBI" id="CHEBI:65315"/>
        <dbReference type="ChEBI" id="CHEBI:74443"/>
    </reaction>
</comment>
<evidence type="ECO:0000256" key="3">
    <source>
        <dbReference type="ARBA" id="ARBA00022630"/>
    </source>
</evidence>
<feature type="binding site" evidence="9 12">
    <location>
        <position position="61"/>
    </location>
    <ligand>
        <name>FMN</name>
        <dbReference type="ChEBI" id="CHEBI:58210"/>
    </ligand>
</feature>
<feature type="binding site" evidence="9 12">
    <location>
        <begin position="217"/>
        <end position="218"/>
    </location>
    <ligand>
        <name>FMN</name>
        <dbReference type="ChEBI" id="CHEBI:58210"/>
    </ligand>
</feature>
<keyword evidence="4 9" id="KW-0288">FMN</keyword>
<comment type="cofactor">
    <cofactor evidence="1 9 10 12">
        <name>FMN</name>
        <dbReference type="ChEBI" id="CHEBI:58210"/>
    </cofactor>
</comment>
<dbReference type="GO" id="GO:0000049">
    <property type="term" value="F:tRNA binding"/>
    <property type="evidence" value="ECO:0007669"/>
    <property type="project" value="UniProtKB-UniRule"/>
</dbReference>
<dbReference type="PIRSF" id="PIRSF006621">
    <property type="entry name" value="Dus"/>
    <property type="match status" value="1"/>
</dbReference>
<feature type="binding site" evidence="9 12">
    <location>
        <position position="133"/>
    </location>
    <ligand>
        <name>FMN</name>
        <dbReference type="ChEBI" id="CHEBI:58210"/>
    </ligand>
</feature>
<evidence type="ECO:0000256" key="5">
    <source>
        <dbReference type="ARBA" id="ARBA00022694"/>
    </source>
</evidence>
<reference evidence="14 15" key="1">
    <citation type="submission" date="2016-04" db="EMBL/GenBank/DDBJ databases">
        <title>Complete Genome Sequence of Halotalea alkalilenta IHB B 13600.</title>
        <authorList>
            <person name="Swarnkar M.K."/>
            <person name="Sharma A."/>
            <person name="Kaushal K."/>
            <person name="Soni R."/>
            <person name="Rana S."/>
            <person name="Singh A.K."/>
            <person name="Gulati A."/>
        </authorList>
    </citation>
    <scope>NUCLEOTIDE SEQUENCE [LARGE SCALE GENOMIC DNA]</scope>
    <source>
        <strain evidence="14 15">IHB B 13600</strain>
    </source>
</reference>
<accession>A0A172YDB8</accession>
<dbReference type="PROSITE" id="PS01136">
    <property type="entry name" value="UPF0034"/>
    <property type="match status" value="1"/>
</dbReference>
<keyword evidence="2 9" id="KW-0820">tRNA-binding</keyword>
<dbReference type="AlphaFoldDB" id="A0A172YDB8"/>